<protein>
    <submittedName>
        <fullName evidence="1">Toxin RelE</fullName>
    </submittedName>
</protein>
<dbReference type="Pfam" id="PF05973">
    <property type="entry name" value="Gp49"/>
    <property type="match status" value="1"/>
</dbReference>
<name>A0A0B5FT17_9BACT</name>
<accession>A0A0B5FT17</accession>
<dbReference type="InterPro" id="IPR009241">
    <property type="entry name" value="HigB-like"/>
</dbReference>
<dbReference type="AlphaFoldDB" id="A0A0B5FT17"/>
<proteinExistence type="predicted"/>
<sequence length="119" mass="13449">MTANDKDIIWVGDSKDNLRSFPEEVKDAMGFALRQAQQGGKHPAAKPLKGFKGAGVLEIVEDHDGDTYRAVYTVRFKGRVYVLHAFQKKSKKGIQTPQPVIDLIRDRLKRVEAHEKDMT</sequence>
<dbReference type="Proteomes" id="UP000035036">
    <property type="component" value="Chromosome"/>
</dbReference>
<dbReference type="KEGG" id="gsb:GSUB_16315"/>
<organism evidence="1 2">
    <name type="scientific">Geoalkalibacter subterraneus</name>
    <dbReference type="NCBI Taxonomy" id="483547"/>
    <lineage>
        <taxon>Bacteria</taxon>
        <taxon>Pseudomonadati</taxon>
        <taxon>Thermodesulfobacteriota</taxon>
        <taxon>Desulfuromonadia</taxon>
        <taxon>Desulfuromonadales</taxon>
        <taxon>Geoalkalibacteraceae</taxon>
        <taxon>Geoalkalibacter</taxon>
    </lineage>
</organism>
<keyword evidence="2" id="KW-1185">Reference proteome</keyword>
<dbReference type="STRING" id="483547.GSUB_16315"/>
<reference evidence="1 2" key="1">
    <citation type="journal article" date="2015" name="Genome Announc.">
        <title>Genomes of Geoalkalibacter ferrihydriticus Z-0531T and Geoalkalibacter subterraneus Red1T, Two Haloalkaliphilic Metal-Reducing Deltaproteobacteria.</title>
        <authorList>
            <person name="Badalamenti J.P."/>
            <person name="Krajmalnik-Brown R."/>
            <person name="Torres C.I."/>
            <person name="Bond D.R."/>
        </authorList>
    </citation>
    <scope>NUCLEOTIDE SEQUENCE [LARGE SCALE GENOMIC DNA]</scope>
    <source>
        <strain evidence="1 2">Red1</strain>
    </source>
</reference>
<evidence type="ECO:0000313" key="1">
    <source>
        <dbReference type="EMBL" id="AJF07804.1"/>
    </source>
</evidence>
<dbReference type="OrthoDB" id="9797093at2"/>
<dbReference type="HOGENOM" id="CLU_139003_0_0_7"/>
<evidence type="ECO:0000313" key="2">
    <source>
        <dbReference type="Proteomes" id="UP000035036"/>
    </source>
</evidence>
<dbReference type="EMBL" id="CP010311">
    <property type="protein sequence ID" value="AJF07804.1"/>
    <property type="molecule type" value="Genomic_DNA"/>
</dbReference>
<gene>
    <name evidence="1" type="ORF">GSUB_16315</name>
</gene>
<dbReference type="RefSeq" id="WP_040201790.1">
    <property type="nucleotide sequence ID" value="NZ_CP010311.1"/>
</dbReference>